<keyword evidence="8" id="KW-1185">Reference proteome</keyword>
<dbReference type="PANTHER" id="PTHR13789:SF318">
    <property type="entry name" value="GERANYLGERANYL DIPHOSPHATE REDUCTASE"/>
    <property type="match status" value="1"/>
</dbReference>
<dbReference type="PRINTS" id="PR00420">
    <property type="entry name" value="RNGMNOXGNASE"/>
</dbReference>
<dbReference type="InterPro" id="IPR050493">
    <property type="entry name" value="FAD-dep_Monooxygenase_BioMet"/>
</dbReference>
<dbReference type="SUPFAM" id="SSF51905">
    <property type="entry name" value="FAD/NAD(P)-binding domain"/>
    <property type="match status" value="1"/>
</dbReference>
<protein>
    <recommendedName>
        <fullName evidence="6">FAD-binding domain-containing protein</fullName>
    </recommendedName>
</protein>
<evidence type="ECO:0000256" key="5">
    <source>
        <dbReference type="ARBA" id="ARBA00023033"/>
    </source>
</evidence>
<evidence type="ECO:0000313" key="8">
    <source>
        <dbReference type="Proteomes" id="UP000248795"/>
    </source>
</evidence>
<dbReference type="Gene3D" id="3.50.50.60">
    <property type="entry name" value="FAD/NAD(P)-binding domain"/>
    <property type="match status" value="1"/>
</dbReference>
<sequence length="393" mass="41928">MDDHPILIAGGGIGGLAAALGLARHGRAVRLFEQAQAFEEIGAGLQMSPNGVRALKALGAWDAVEPACVIPSEIHMRDGLSGALLQRIRLGKTFEERFGAPYRVCHRADLLAGLLAAARRNFAIELNPGKRATAVADTGAATELHFADGASARGAAVVAADGIRSGLRAAVAGDIQPTPRGVILYRGLMPLNRVPPEIEADCVTLWVCPGAHVVHYPVSNWRNFNVVVAVDGTLPDDGWKTQAPSGEVARRLSSVCEELSLLLAAPATWTRWPGADLSPLPHWCKGRVALLGDAAHATLPFLAQGAVMALEDAVVMAREAARTPDVAQAFRAYEAQRRERTARVQEQSRGMSRIYHASGVLAAGRNLALRLAGPSYALGRLEWIYRWAPDRPA</sequence>
<dbReference type="Proteomes" id="UP000248795">
    <property type="component" value="Unassembled WGS sequence"/>
</dbReference>
<keyword evidence="2" id="KW-0285">Flavoprotein</keyword>
<comment type="cofactor">
    <cofactor evidence="1">
        <name>FAD</name>
        <dbReference type="ChEBI" id="CHEBI:57692"/>
    </cofactor>
</comment>
<dbReference type="AlphaFoldDB" id="A0A2W2BDQ7"/>
<dbReference type="Pfam" id="PF01494">
    <property type="entry name" value="FAD_binding_3"/>
    <property type="match status" value="1"/>
</dbReference>
<keyword evidence="3" id="KW-0274">FAD</keyword>
<keyword evidence="4" id="KW-0560">Oxidoreductase</keyword>
<keyword evidence="5" id="KW-0503">Monooxygenase</keyword>
<dbReference type="GO" id="GO:0071949">
    <property type="term" value="F:FAD binding"/>
    <property type="evidence" value="ECO:0007669"/>
    <property type="project" value="InterPro"/>
</dbReference>
<comment type="caution">
    <text evidence="7">The sequence shown here is derived from an EMBL/GenBank/DDBJ whole genome shotgun (WGS) entry which is preliminary data.</text>
</comment>
<evidence type="ECO:0000256" key="2">
    <source>
        <dbReference type="ARBA" id="ARBA00022630"/>
    </source>
</evidence>
<dbReference type="RefSeq" id="WP_111195701.1">
    <property type="nucleotide sequence ID" value="NZ_QKVK01000001.1"/>
</dbReference>
<evidence type="ECO:0000256" key="4">
    <source>
        <dbReference type="ARBA" id="ARBA00023002"/>
    </source>
</evidence>
<proteinExistence type="predicted"/>
<evidence type="ECO:0000256" key="3">
    <source>
        <dbReference type="ARBA" id="ARBA00022827"/>
    </source>
</evidence>
<dbReference type="EMBL" id="QKVK01000001">
    <property type="protein sequence ID" value="PZF78374.1"/>
    <property type="molecule type" value="Genomic_DNA"/>
</dbReference>
<name>A0A2W2BDQ7_9HYPH</name>
<organism evidence="7 8">
    <name type="scientific">Aestuariivirga litoralis</name>
    <dbReference type="NCBI Taxonomy" id="2650924"/>
    <lineage>
        <taxon>Bacteria</taxon>
        <taxon>Pseudomonadati</taxon>
        <taxon>Pseudomonadota</taxon>
        <taxon>Alphaproteobacteria</taxon>
        <taxon>Hyphomicrobiales</taxon>
        <taxon>Aestuariivirgaceae</taxon>
        <taxon>Aestuariivirga</taxon>
    </lineage>
</organism>
<feature type="domain" description="FAD-binding" evidence="6">
    <location>
        <begin position="5"/>
        <end position="347"/>
    </location>
</feature>
<dbReference type="InterPro" id="IPR036188">
    <property type="entry name" value="FAD/NAD-bd_sf"/>
</dbReference>
<dbReference type="GO" id="GO:0004497">
    <property type="term" value="F:monooxygenase activity"/>
    <property type="evidence" value="ECO:0007669"/>
    <property type="project" value="UniProtKB-KW"/>
</dbReference>
<evidence type="ECO:0000313" key="7">
    <source>
        <dbReference type="EMBL" id="PZF78374.1"/>
    </source>
</evidence>
<evidence type="ECO:0000259" key="6">
    <source>
        <dbReference type="Pfam" id="PF01494"/>
    </source>
</evidence>
<reference evidence="8" key="1">
    <citation type="submission" date="2018-06" db="EMBL/GenBank/DDBJ databases">
        <title>Aestuariibacter litoralis strain KCTC 52945T.</title>
        <authorList>
            <person name="Li X."/>
            <person name="Salam N."/>
            <person name="Li J.-L."/>
            <person name="Chen Y.-M."/>
            <person name="Yang Z.-W."/>
            <person name="Zhang L.-Y."/>
            <person name="Han M.-X."/>
            <person name="Xiao M."/>
            <person name="Li W.-J."/>
        </authorList>
    </citation>
    <scope>NUCLEOTIDE SEQUENCE [LARGE SCALE GENOMIC DNA]</scope>
    <source>
        <strain evidence="8">KCTC 52945</strain>
    </source>
</reference>
<gene>
    <name evidence="7" type="ORF">DK847_00695</name>
</gene>
<accession>A0A2W2BDQ7</accession>
<evidence type="ECO:0000256" key="1">
    <source>
        <dbReference type="ARBA" id="ARBA00001974"/>
    </source>
</evidence>
<dbReference type="InterPro" id="IPR002938">
    <property type="entry name" value="FAD-bd"/>
</dbReference>
<dbReference type="SUPFAM" id="SSF54373">
    <property type="entry name" value="FAD-linked reductases, C-terminal domain"/>
    <property type="match status" value="1"/>
</dbReference>
<dbReference type="PANTHER" id="PTHR13789">
    <property type="entry name" value="MONOOXYGENASE"/>
    <property type="match status" value="1"/>
</dbReference>